<sequence>MAPSRGFIAPVNSRPPRMKCSAESRQTPTLSHAGLLALYLRGAVKGAEAPDYCNLQGHVHVVWQI</sequence>
<dbReference type="AlphaFoldDB" id="A0A9P6AQG6"/>
<evidence type="ECO:0000313" key="3">
    <source>
        <dbReference type="Proteomes" id="UP000886523"/>
    </source>
</evidence>
<proteinExistence type="predicted"/>
<dbReference type="Proteomes" id="UP000886523">
    <property type="component" value="Unassembled WGS sequence"/>
</dbReference>
<comment type="caution">
    <text evidence="2">The sequence shown here is derived from an EMBL/GenBank/DDBJ whole genome shotgun (WGS) entry which is preliminary data.</text>
</comment>
<keyword evidence="3" id="KW-1185">Reference proteome</keyword>
<dbReference type="EMBL" id="MU129044">
    <property type="protein sequence ID" value="KAF9509071.1"/>
    <property type="molecule type" value="Genomic_DNA"/>
</dbReference>
<reference evidence="2" key="1">
    <citation type="journal article" date="2020" name="Nat. Commun.">
        <title>Large-scale genome sequencing of mycorrhizal fungi provides insights into the early evolution of symbiotic traits.</title>
        <authorList>
            <person name="Miyauchi S."/>
            <person name="Kiss E."/>
            <person name="Kuo A."/>
            <person name="Drula E."/>
            <person name="Kohler A."/>
            <person name="Sanchez-Garcia M."/>
            <person name="Morin E."/>
            <person name="Andreopoulos B."/>
            <person name="Barry K.W."/>
            <person name="Bonito G."/>
            <person name="Buee M."/>
            <person name="Carver A."/>
            <person name="Chen C."/>
            <person name="Cichocki N."/>
            <person name="Clum A."/>
            <person name="Culley D."/>
            <person name="Crous P.W."/>
            <person name="Fauchery L."/>
            <person name="Girlanda M."/>
            <person name="Hayes R.D."/>
            <person name="Keri Z."/>
            <person name="LaButti K."/>
            <person name="Lipzen A."/>
            <person name="Lombard V."/>
            <person name="Magnuson J."/>
            <person name="Maillard F."/>
            <person name="Murat C."/>
            <person name="Nolan M."/>
            <person name="Ohm R.A."/>
            <person name="Pangilinan J."/>
            <person name="Pereira M.F."/>
            <person name="Perotto S."/>
            <person name="Peter M."/>
            <person name="Pfister S."/>
            <person name="Riley R."/>
            <person name="Sitrit Y."/>
            <person name="Stielow J.B."/>
            <person name="Szollosi G."/>
            <person name="Zifcakova L."/>
            <person name="Stursova M."/>
            <person name="Spatafora J.W."/>
            <person name="Tedersoo L."/>
            <person name="Vaario L.M."/>
            <person name="Yamada A."/>
            <person name="Yan M."/>
            <person name="Wang P."/>
            <person name="Xu J."/>
            <person name="Bruns T."/>
            <person name="Baldrian P."/>
            <person name="Vilgalys R."/>
            <person name="Dunand C."/>
            <person name="Henrissat B."/>
            <person name="Grigoriev I.V."/>
            <person name="Hibbett D."/>
            <person name="Nagy L.G."/>
            <person name="Martin F.M."/>
        </authorList>
    </citation>
    <scope>NUCLEOTIDE SEQUENCE</scope>
    <source>
        <strain evidence="2">UP504</strain>
    </source>
</reference>
<evidence type="ECO:0000256" key="1">
    <source>
        <dbReference type="SAM" id="MobiDB-lite"/>
    </source>
</evidence>
<organism evidence="2 3">
    <name type="scientific">Hydnum rufescens UP504</name>
    <dbReference type="NCBI Taxonomy" id="1448309"/>
    <lineage>
        <taxon>Eukaryota</taxon>
        <taxon>Fungi</taxon>
        <taxon>Dikarya</taxon>
        <taxon>Basidiomycota</taxon>
        <taxon>Agaricomycotina</taxon>
        <taxon>Agaricomycetes</taxon>
        <taxon>Cantharellales</taxon>
        <taxon>Hydnaceae</taxon>
        <taxon>Hydnum</taxon>
    </lineage>
</organism>
<evidence type="ECO:0000313" key="2">
    <source>
        <dbReference type="EMBL" id="KAF9509071.1"/>
    </source>
</evidence>
<name>A0A9P6AQG6_9AGAM</name>
<protein>
    <submittedName>
        <fullName evidence="2">Uncharacterized protein</fullName>
    </submittedName>
</protein>
<feature type="region of interest" description="Disordered" evidence="1">
    <location>
        <begin position="1"/>
        <end position="26"/>
    </location>
</feature>
<accession>A0A9P6AQG6</accession>
<gene>
    <name evidence="2" type="ORF">BS47DRAFT_1349656</name>
</gene>
<feature type="non-terminal residue" evidence="2">
    <location>
        <position position="1"/>
    </location>
</feature>
<feature type="non-terminal residue" evidence="2">
    <location>
        <position position="65"/>
    </location>
</feature>